<dbReference type="PANTHER" id="PTHR46148:SF60">
    <property type="entry name" value="CHROMO DOMAIN-CONTAINING PROTEIN"/>
    <property type="match status" value="1"/>
</dbReference>
<gene>
    <name evidence="2" type="ORF">HKW66_Vig0197740</name>
</gene>
<evidence type="ECO:0000313" key="3">
    <source>
        <dbReference type="Proteomes" id="UP000743370"/>
    </source>
</evidence>
<dbReference type="PANTHER" id="PTHR46148">
    <property type="entry name" value="CHROMO DOMAIN-CONTAINING PROTEIN"/>
    <property type="match status" value="1"/>
</dbReference>
<name>A0A8T0KM74_PHAAN</name>
<evidence type="ECO:0000259" key="1">
    <source>
        <dbReference type="PROSITE" id="PS50994"/>
    </source>
</evidence>
<dbReference type="InterPro" id="IPR012337">
    <property type="entry name" value="RNaseH-like_sf"/>
</dbReference>
<dbReference type="InterPro" id="IPR056924">
    <property type="entry name" value="SH3_Tf2-1"/>
</dbReference>
<dbReference type="GO" id="GO:0003676">
    <property type="term" value="F:nucleic acid binding"/>
    <property type="evidence" value="ECO:0007669"/>
    <property type="project" value="InterPro"/>
</dbReference>
<proteinExistence type="predicted"/>
<dbReference type="InterPro" id="IPR036397">
    <property type="entry name" value="RNaseH_sf"/>
</dbReference>
<dbReference type="EMBL" id="JABFOF010000003">
    <property type="protein sequence ID" value="KAG2401190.1"/>
    <property type="molecule type" value="Genomic_DNA"/>
</dbReference>
<feature type="domain" description="Integrase catalytic" evidence="1">
    <location>
        <begin position="1"/>
        <end position="119"/>
    </location>
</feature>
<comment type="caution">
    <text evidence="2">The sequence shown here is derived from an EMBL/GenBank/DDBJ whole genome shotgun (WGS) entry which is preliminary data.</text>
</comment>
<dbReference type="Proteomes" id="UP000743370">
    <property type="component" value="Unassembled WGS sequence"/>
</dbReference>
<dbReference type="InterPro" id="IPR001584">
    <property type="entry name" value="Integrase_cat-core"/>
</dbReference>
<sequence length="291" mass="33410">MSLANLAKLYIQEIVRLHGVPSSIISDRDTRFTSRFWQSLQSELGSRLQMSSAYHPQTDGQSERTIQTLEDLLRTCVLDHLGAWDEVLPLDKRRRPLEFVAGDHVFLRLNPVTGVGRAVRPKKLSPKFIGSYQILRKIGPVAYELALPPQLSNLHPVFHVSQLRKYIANPSHVLELEDIQLRPDRTLELHPIRVEDYRTQYYKGKEIRLVKMVWDEKTGDSTWEVESAMKDLYPKLFPGPGTLGERSLCFVDECESSRTLFTARLRGIFLSVIDFSFDERDLPLGQEGFTS</sequence>
<evidence type="ECO:0000313" key="2">
    <source>
        <dbReference type="EMBL" id="KAG2401190.1"/>
    </source>
</evidence>
<dbReference type="SUPFAM" id="SSF53098">
    <property type="entry name" value="Ribonuclease H-like"/>
    <property type="match status" value="1"/>
</dbReference>
<accession>A0A8T0KM74</accession>
<reference evidence="2 3" key="1">
    <citation type="submission" date="2020-05" db="EMBL/GenBank/DDBJ databases">
        <title>Vigna angularis (adzuki bean) Var. LongXiaoDou No. 4 denovo assembly.</title>
        <authorList>
            <person name="Xiang H."/>
        </authorList>
    </citation>
    <scope>NUCLEOTIDE SEQUENCE [LARGE SCALE GENOMIC DNA]</scope>
    <source>
        <tissue evidence="2">Leaf</tissue>
    </source>
</reference>
<dbReference type="GO" id="GO:0015074">
    <property type="term" value="P:DNA integration"/>
    <property type="evidence" value="ECO:0007669"/>
    <property type="project" value="InterPro"/>
</dbReference>
<dbReference type="PROSITE" id="PS50994">
    <property type="entry name" value="INTEGRASE"/>
    <property type="match status" value="1"/>
</dbReference>
<protein>
    <recommendedName>
        <fullName evidence="1">Integrase catalytic domain-containing protein</fullName>
    </recommendedName>
</protein>
<dbReference type="AlphaFoldDB" id="A0A8T0KM74"/>
<organism evidence="2 3">
    <name type="scientific">Phaseolus angularis</name>
    <name type="common">Azuki bean</name>
    <name type="synonym">Vigna angularis</name>
    <dbReference type="NCBI Taxonomy" id="3914"/>
    <lineage>
        <taxon>Eukaryota</taxon>
        <taxon>Viridiplantae</taxon>
        <taxon>Streptophyta</taxon>
        <taxon>Embryophyta</taxon>
        <taxon>Tracheophyta</taxon>
        <taxon>Spermatophyta</taxon>
        <taxon>Magnoliopsida</taxon>
        <taxon>eudicotyledons</taxon>
        <taxon>Gunneridae</taxon>
        <taxon>Pentapetalae</taxon>
        <taxon>rosids</taxon>
        <taxon>fabids</taxon>
        <taxon>Fabales</taxon>
        <taxon>Fabaceae</taxon>
        <taxon>Papilionoideae</taxon>
        <taxon>50 kb inversion clade</taxon>
        <taxon>NPAAA clade</taxon>
        <taxon>indigoferoid/millettioid clade</taxon>
        <taxon>Phaseoleae</taxon>
        <taxon>Vigna</taxon>
    </lineage>
</organism>
<dbReference type="Gene3D" id="3.30.420.10">
    <property type="entry name" value="Ribonuclease H-like superfamily/Ribonuclease H"/>
    <property type="match status" value="1"/>
</dbReference>
<dbReference type="Pfam" id="PF24626">
    <property type="entry name" value="SH3_Tf2-1"/>
    <property type="match status" value="1"/>
</dbReference>